<dbReference type="EC" id="3.5.1.28" evidence="2"/>
<feature type="region of interest" description="Disordered" evidence="5">
    <location>
        <begin position="189"/>
        <end position="222"/>
    </location>
</feature>
<dbReference type="CDD" id="cd06583">
    <property type="entry name" value="PGRP"/>
    <property type="match status" value="1"/>
</dbReference>
<dbReference type="InterPro" id="IPR036505">
    <property type="entry name" value="Amidase/PGRP_sf"/>
</dbReference>
<evidence type="ECO:0000256" key="5">
    <source>
        <dbReference type="SAM" id="MobiDB-lite"/>
    </source>
</evidence>
<name>A0A413TR26_9FIRM</name>
<dbReference type="GO" id="GO:0008745">
    <property type="term" value="F:N-acetylmuramoyl-L-alanine amidase activity"/>
    <property type="evidence" value="ECO:0007669"/>
    <property type="project" value="UniProtKB-EC"/>
</dbReference>
<dbReference type="AlphaFoldDB" id="A0A413TR26"/>
<accession>A0A413TR26</accession>
<evidence type="ECO:0000256" key="3">
    <source>
        <dbReference type="ARBA" id="ARBA00022801"/>
    </source>
</evidence>
<dbReference type="GO" id="GO:0009253">
    <property type="term" value="P:peptidoglycan catabolic process"/>
    <property type="evidence" value="ECO:0007669"/>
    <property type="project" value="InterPro"/>
</dbReference>
<protein>
    <recommendedName>
        <fullName evidence="2">N-acetylmuramoyl-L-alanine amidase</fullName>
        <ecNumber evidence="2">3.5.1.28</ecNumber>
    </recommendedName>
</protein>
<evidence type="ECO:0000256" key="2">
    <source>
        <dbReference type="ARBA" id="ARBA00011901"/>
    </source>
</evidence>
<dbReference type="InterPro" id="IPR002502">
    <property type="entry name" value="Amidase_domain"/>
</dbReference>
<evidence type="ECO:0000256" key="1">
    <source>
        <dbReference type="ARBA" id="ARBA00001561"/>
    </source>
</evidence>
<dbReference type="PANTHER" id="PTHR30417">
    <property type="entry name" value="N-ACETYLMURAMOYL-L-ALANINE AMIDASE AMID"/>
    <property type="match status" value="1"/>
</dbReference>
<reference evidence="7 8" key="1">
    <citation type="submission" date="2018-08" db="EMBL/GenBank/DDBJ databases">
        <title>A genome reference for cultivated species of the human gut microbiota.</title>
        <authorList>
            <person name="Zou Y."/>
            <person name="Xue W."/>
            <person name="Luo G."/>
        </authorList>
    </citation>
    <scope>NUCLEOTIDE SEQUENCE [LARGE SCALE GENOMIC DNA]</scope>
    <source>
        <strain evidence="7 8">AM42-1AC</strain>
    </source>
</reference>
<proteinExistence type="predicted"/>
<dbReference type="Gene3D" id="3.40.80.10">
    <property type="entry name" value="Peptidoglycan recognition protein-like"/>
    <property type="match status" value="1"/>
</dbReference>
<gene>
    <name evidence="7" type="ORF">DW914_11340</name>
</gene>
<dbReference type="EMBL" id="QSFX01000020">
    <property type="protein sequence ID" value="RHA87420.1"/>
    <property type="molecule type" value="Genomic_DNA"/>
</dbReference>
<organism evidence="7 8">
    <name type="scientific">Roseburia inulinivorans</name>
    <dbReference type="NCBI Taxonomy" id="360807"/>
    <lineage>
        <taxon>Bacteria</taxon>
        <taxon>Bacillati</taxon>
        <taxon>Bacillota</taxon>
        <taxon>Clostridia</taxon>
        <taxon>Lachnospirales</taxon>
        <taxon>Lachnospiraceae</taxon>
        <taxon>Roseburia</taxon>
    </lineage>
</organism>
<comment type="caution">
    <text evidence="7">The sequence shown here is derived from an EMBL/GenBank/DDBJ whole genome shotgun (WGS) entry which is preliminary data.</text>
</comment>
<sequence>MEQRVLMRRMRAMAVTKPEVHRLISKVNFSDSNRKPEQIKYLVKHYVGATGGAEANCKYFYDKFRGASSHFFVGHNGEIWQCVEENDTAWHCGTSGKYKHKECRNSNSIGVELCVKKDANGNWYYTEETKKAAVQLFAYLMDKYHIDADHVLRHYDVTGKNCGEPDVRKGNKEWSQFKKDIVEYGKEAVPEQPTAPEQTVVPEQPTTPTQTTTPEQTTAPTQNAGVPYTIVTTCDSLKIRSGASTIYKVVGRIRESEGRKKEYTIVEEKNGWGKLKSGAGWISLAYTKRV</sequence>
<feature type="compositionally biased region" description="Low complexity" evidence="5">
    <location>
        <begin position="196"/>
        <end position="222"/>
    </location>
</feature>
<dbReference type="PANTHER" id="PTHR30417:SF1">
    <property type="entry name" value="N-ACETYLMURAMOYL-L-ALANINE AMIDASE AMID"/>
    <property type="match status" value="1"/>
</dbReference>
<feature type="domain" description="N-acetylmuramoyl-L-alanine amidase" evidence="6">
    <location>
        <begin position="27"/>
        <end position="168"/>
    </location>
</feature>
<dbReference type="SUPFAM" id="SSF55846">
    <property type="entry name" value="N-acetylmuramoyl-L-alanine amidase-like"/>
    <property type="match status" value="1"/>
</dbReference>
<dbReference type="GO" id="GO:0009254">
    <property type="term" value="P:peptidoglycan turnover"/>
    <property type="evidence" value="ECO:0007669"/>
    <property type="project" value="TreeGrafter"/>
</dbReference>
<evidence type="ECO:0000313" key="8">
    <source>
        <dbReference type="Proteomes" id="UP000283492"/>
    </source>
</evidence>
<keyword evidence="3" id="KW-0378">Hydrolase</keyword>
<dbReference type="Pfam" id="PF01510">
    <property type="entry name" value="Amidase_2"/>
    <property type="match status" value="1"/>
</dbReference>
<dbReference type="Proteomes" id="UP000283492">
    <property type="component" value="Unassembled WGS sequence"/>
</dbReference>
<comment type="catalytic activity">
    <reaction evidence="1">
        <text>Hydrolyzes the link between N-acetylmuramoyl residues and L-amino acid residues in certain cell-wall glycopeptides.</text>
        <dbReference type="EC" id="3.5.1.28"/>
    </reaction>
</comment>
<dbReference type="GO" id="GO:0071555">
    <property type="term" value="P:cell wall organization"/>
    <property type="evidence" value="ECO:0007669"/>
    <property type="project" value="UniProtKB-KW"/>
</dbReference>
<dbReference type="SMART" id="SM00644">
    <property type="entry name" value="Ami_2"/>
    <property type="match status" value="1"/>
</dbReference>
<evidence type="ECO:0000259" key="6">
    <source>
        <dbReference type="SMART" id="SM00644"/>
    </source>
</evidence>
<keyword evidence="4" id="KW-0961">Cell wall biogenesis/degradation</keyword>
<evidence type="ECO:0000256" key="4">
    <source>
        <dbReference type="ARBA" id="ARBA00023316"/>
    </source>
</evidence>
<dbReference type="Gene3D" id="2.30.30.40">
    <property type="entry name" value="SH3 Domains"/>
    <property type="match status" value="1"/>
</dbReference>
<evidence type="ECO:0000313" key="7">
    <source>
        <dbReference type="EMBL" id="RHA87420.1"/>
    </source>
</evidence>
<dbReference type="InterPro" id="IPR051206">
    <property type="entry name" value="NAMLAA_amidase_2"/>
</dbReference>